<evidence type="ECO:0000256" key="6">
    <source>
        <dbReference type="RuleBase" id="RU003345"/>
    </source>
</evidence>
<dbReference type="EMBL" id="KB296162">
    <property type="protein sequence ID" value="ELU12107.1"/>
    <property type="molecule type" value="Genomic_DNA"/>
</dbReference>
<dbReference type="STRING" id="283909.R7V0T3"/>
<proteinExistence type="inferred from homology"/>
<dbReference type="Pfam" id="PF00171">
    <property type="entry name" value="Aldedh"/>
    <property type="match status" value="1"/>
</dbReference>
<dbReference type="PROSITE" id="PS00687">
    <property type="entry name" value="ALDEHYDE_DEHYDR_GLU"/>
    <property type="match status" value="1"/>
</dbReference>
<dbReference type="Proteomes" id="UP000014760">
    <property type="component" value="Unassembled WGS sequence"/>
</dbReference>
<dbReference type="PANTHER" id="PTHR43353:SF5">
    <property type="entry name" value="SUCCINATE-SEMIALDEHYDE DEHYDROGENASE, MITOCHONDRIAL"/>
    <property type="match status" value="1"/>
</dbReference>
<dbReference type="InterPro" id="IPR050740">
    <property type="entry name" value="Aldehyde_DH_Superfamily"/>
</dbReference>
<comment type="subcellular location">
    <subcellularLocation>
        <location evidence="7">Mitochondrion</location>
    </subcellularLocation>
</comment>
<dbReference type="PROSITE" id="PS00070">
    <property type="entry name" value="ALDEHYDE_DEHYDR_CYS"/>
    <property type="match status" value="1"/>
</dbReference>
<dbReference type="InterPro" id="IPR016162">
    <property type="entry name" value="Ald_DH_N"/>
</dbReference>
<dbReference type="InterPro" id="IPR029510">
    <property type="entry name" value="Ald_DH_CS_GLU"/>
</dbReference>
<dbReference type="InterPro" id="IPR016160">
    <property type="entry name" value="Ald_DH_CS_CYS"/>
</dbReference>
<keyword evidence="7" id="KW-0520">NAD</keyword>
<reference evidence="10" key="3">
    <citation type="submission" date="2015-06" db="UniProtKB">
        <authorList>
            <consortium name="EnsemblMetazoa"/>
        </authorList>
    </citation>
    <scope>IDENTIFICATION</scope>
</reference>
<dbReference type="GO" id="GO:0004777">
    <property type="term" value="F:succinate-semialdehyde dehydrogenase (NAD+) activity"/>
    <property type="evidence" value="ECO:0007669"/>
    <property type="project" value="UniProtKB-UniRule"/>
</dbReference>
<dbReference type="FunFam" id="3.40.605.10:FF:000005">
    <property type="entry name" value="Succinate-semialdehyde dehydrogenase I"/>
    <property type="match status" value="1"/>
</dbReference>
<dbReference type="InterPro" id="IPR016161">
    <property type="entry name" value="Ald_DH/histidinol_DH"/>
</dbReference>
<evidence type="ECO:0000256" key="1">
    <source>
        <dbReference type="ARBA" id="ARBA00003743"/>
    </source>
</evidence>
<dbReference type="GO" id="GO:0005739">
    <property type="term" value="C:mitochondrion"/>
    <property type="evidence" value="ECO:0007669"/>
    <property type="project" value="UniProtKB-SubCell"/>
</dbReference>
<comment type="catalytic activity">
    <reaction evidence="7">
        <text>succinate semialdehyde + NAD(+) + H2O = succinate + NADH + 2 H(+)</text>
        <dbReference type="Rhea" id="RHEA:13217"/>
        <dbReference type="ChEBI" id="CHEBI:15377"/>
        <dbReference type="ChEBI" id="CHEBI:15378"/>
        <dbReference type="ChEBI" id="CHEBI:30031"/>
        <dbReference type="ChEBI" id="CHEBI:57540"/>
        <dbReference type="ChEBI" id="CHEBI:57706"/>
        <dbReference type="ChEBI" id="CHEBI:57945"/>
        <dbReference type="EC" id="1.2.1.24"/>
    </reaction>
</comment>
<dbReference type="EnsemblMetazoa" id="CapteT157230">
    <property type="protein sequence ID" value="CapteP157230"/>
    <property type="gene ID" value="CapteG157230"/>
</dbReference>
<dbReference type="InterPro" id="IPR015590">
    <property type="entry name" value="Aldehyde_DH_dom"/>
</dbReference>
<dbReference type="FunFam" id="3.40.309.10:FF:000004">
    <property type="entry name" value="Succinate-semialdehyde dehydrogenase I"/>
    <property type="match status" value="1"/>
</dbReference>
<keyword evidence="11" id="KW-1185">Reference proteome</keyword>
<evidence type="ECO:0000256" key="7">
    <source>
        <dbReference type="RuleBase" id="RU365091"/>
    </source>
</evidence>
<dbReference type="AlphaFoldDB" id="R7V0T3"/>
<evidence type="ECO:0000256" key="5">
    <source>
        <dbReference type="PROSITE-ProRule" id="PRU10007"/>
    </source>
</evidence>
<dbReference type="HOGENOM" id="CLU_005391_5_1_1"/>
<name>R7V0T3_CAPTE</name>
<comment type="function">
    <text evidence="1">Catalyzes one step in the degradation of the inhibitory neurotransmitter gamma-aminobutyric acid (GABA).</text>
</comment>
<dbReference type="SUPFAM" id="SSF53720">
    <property type="entry name" value="ALDH-like"/>
    <property type="match status" value="1"/>
</dbReference>
<feature type="domain" description="Aldehyde dehydrogenase" evidence="8">
    <location>
        <begin position="49"/>
        <end position="511"/>
    </location>
</feature>
<evidence type="ECO:0000256" key="4">
    <source>
        <dbReference type="ARBA" id="ARBA00023002"/>
    </source>
</evidence>
<feature type="active site" evidence="5">
    <location>
        <position position="288"/>
    </location>
</feature>
<dbReference type="GO" id="GO:0009450">
    <property type="term" value="P:gamma-aminobutyric acid catabolic process"/>
    <property type="evidence" value="ECO:0007669"/>
    <property type="project" value="UniProtKB-UniRule"/>
</dbReference>
<dbReference type="OrthoDB" id="310895at2759"/>
<evidence type="ECO:0000313" key="11">
    <source>
        <dbReference type="Proteomes" id="UP000014760"/>
    </source>
</evidence>
<keyword evidence="7" id="KW-0496">Mitochondrion</keyword>
<dbReference type="CDD" id="cd07103">
    <property type="entry name" value="ALDH_F5_SSADH_GabD"/>
    <property type="match status" value="1"/>
</dbReference>
<evidence type="ECO:0000313" key="9">
    <source>
        <dbReference type="EMBL" id="ELU12107.1"/>
    </source>
</evidence>
<reference evidence="11" key="1">
    <citation type="submission" date="2012-12" db="EMBL/GenBank/DDBJ databases">
        <authorList>
            <person name="Hellsten U."/>
            <person name="Grimwood J."/>
            <person name="Chapman J.A."/>
            <person name="Shapiro H."/>
            <person name="Aerts A."/>
            <person name="Otillar R.P."/>
            <person name="Terry A.Y."/>
            <person name="Boore J.L."/>
            <person name="Simakov O."/>
            <person name="Marletaz F."/>
            <person name="Cho S.-J."/>
            <person name="Edsinger-Gonzales E."/>
            <person name="Havlak P."/>
            <person name="Kuo D.-H."/>
            <person name="Larsson T."/>
            <person name="Lv J."/>
            <person name="Arendt D."/>
            <person name="Savage R."/>
            <person name="Osoegawa K."/>
            <person name="de Jong P."/>
            <person name="Lindberg D.R."/>
            <person name="Seaver E.C."/>
            <person name="Weisblat D.A."/>
            <person name="Putnam N.H."/>
            <person name="Grigoriev I.V."/>
            <person name="Rokhsar D.S."/>
        </authorList>
    </citation>
    <scope>NUCLEOTIDE SEQUENCE</scope>
    <source>
        <strain evidence="11">I ESC-2004</strain>
    </source>
</reference>
<evidence type="ECO:0000313" key="10">
    <source>
        <dbReference type="EnsemblMetazoa" id="CapteP157230"/>
    </source>
</evidence>
<keyword evidence="4 6" id="KW-0560">Oxidoreductase</keyword>
<dbReference type="Gene3D" id="3.40.309.10">
    <property type="entry name" value="Aldehyde Dehydrogenase, Chain A, domain 2"/>
    <property type="match status" value="1"/>
</dbReference>
<dbReference type="FunFam" id="3.40.605.10:FF:000026">
    <property type="entry name" value="Aldehyde dehydrogenase, putative"/>
    <property type="match status" value="1"/>
</dbReference>
<dbReference type="UniPathway" id="UPA00733"/>
<protein>
    <recommendedName>
        <fullName evidence="7">Succinate-semialdehyde dehydrogenase</fullName>
        <ecNumber evidence="7">1.2.1.24</ecNumber>
    </recommendedName>
</protein>
<dbReference type="NCBIfam" id="TIGR01780">
    <property type="entry name" value="SSADH"/>
    <property type="match status" value="1"/>
</dbReference>
<sequence length="517" mass="55559">MVTLLKVSRLSFRKASLFLRKMDGIPSAAMNVRAASTFIKDKAYINGEWVLADSGSTFDVINPANGKVLGTVPDCGETEMKRAIDCAHTAFYQWRDRSPKERSAILRKWYDLIVENHEELAKVITAENGKPLADARGEMAYGTSFVEWYAEEAKRIQGDTIQSSAANKRLMVIKQPVGVAGMITPWNFPNAMITRKAAPALAAGCTVVLKPAEDTPFSALALCELAEQAGVPAGVLNVVTASRNNTPAVGKVMCKSEKVMKISFTGSSGVGKILMEQSGSTVKRMSMELGGNAPFIVFNSANLDQAVAGAMNCKFRCSGQTCICANRIMVQEGIHDQFVAAFKTAIGSLKIGDGFVDGTTQGPLIHSKAVDKAEEHVKDAVSKGACIAIGGKRVSSLGDNYYEPTLLTDISTQMLCTQEETFGPVAPIMKFKDEEEALRIANSTNVGLAGYFFSNDIAQIFRVAEKLEVGMVGINEGIISGVEIPFGGIKESGIGREGGKYGIEEYLESKYLCFGGV</sequence>
<dbReference type="PANTHER" id="PTHR43353">
    <property type="entry name" value="SUCCINATE-SEMIALDEHYDE DEHYDROGENASE, MITOCHONDRIAL"/>
    <property type="match status" value="1"/>
</dbReference>
<accession>R7V0T3</accession>
<comment type="similarity">
    <text evidence="3 6">Belongs to the aldehyde dehydrogenase family.</text>
</comment>
<evidence type="ECO:0000256" key="2">
    <source>
        <dbReference type="ARBA" id="ARBA00005176"/>
    </source>
</evidence>
<comment type="pathway">
    <text evidence="2 7">Amino-acid degradation; 4-aminobutanoate degradation.</text>
</comment>
<evidence type="ECO:0000259" key="8">
    <source>
        <dbReference type="Pfam" id="PF00171"/>
    </source>
</evidence>
<reference evidence="9 11" key="2">
    <citation type="journal article" date="2013" name="Nature">
        <title>Insights into bilaterian evolution from three spiralian genomes.</title>
        <authorList>
            <person name="Simakov O."/>
            <person name="Marletaz F."/>
            <person name="Cho S.J."/>
            <person name="Edsinger-Gonzales E."/>
            <person name="Havlak P."/>
            <person name="Hellsten U."/>
            <person name="Kuo D.H."/>
            <person name="Larsson T."/>
            <person name="Lv J."/>
            <person name="Arendt D."/>
            <person name="Savage R."/>
            <person name="Osoegawa K."/>
            <person name="de Jong P."/>
            <person name="Grimwood J."/>
            <person name="Chapman J.A."/>
            <person name="Shapiro H."/>
            <person name="Aerts A."/>
            <person name="Otillar R.P."/>
            <person name="Terry A.Y."/>
            <person name="Boore J.L."/>
            <person name="Grigoriev I.V."/>
            <person name="Lindberg D.R."/>
            <person name="Seaver E.C."/>
            <person name="Weisblat D.A."/>
            <person name="Putnam N.H."/>
            <person name="Rokhsar D.S."/>
        </authorList>
    </citation>
    <scope>NUCLEOTIDE SEQUENCE</scope>
    <source>
        <strain evidence="9 11">I ESC-2004</strain>
    </source>
</reference>
<dbReference type="FunCoup" id="R7V0T3">
    <property type="interactions" value="941"/>
</dbReference>
<organism evidence="9">
    <name type="scientific">Capitella teleta</name>
    <name type="common">Polychaete worm</name>
    <dbReference type="NCBI Taxonomy" id="283909"/>
    <lineage>
        <taxon>Eukaryota</taxon>
        <taxon>Metazoa</taxon>
        <taxon>Spiralia</taxon>
        <taxon>Lophotrochozoa</taxon>
        <taxon>Annelida</taxon>
        <taxon>Polychaeta</taxon>
        <taxon>Sedentaria</taxon>
        <taxon>Scolecida</taxon>
        <taxon>Capitellidae</taxon>
        <taxon>Capitella</taxon>
    </lineage>
</organism>
<evidence type="ECO:0000256" key="3">
    <source>
        <dbReference type="ARBA" id="ARBA00009986"/>
    </source>
</evidence>
<dbReference type="InterPro" id="IPR010102">
    <property type="entry name" value="Succ_semiAld_DH"/>
</dbReference>
<dbReference type="InterPro" id="IPR016163">
    <property type="entry name" value="Ald_DH_C"/>
</dbReference>
<comment type="subunit">
    <text evidence="7">Homotetramer.</text>
</comment>
<dbReference type="Gene3D" id="3.40.605.10">
    <property type="entry name" value="Aldehyde Dehydrogenase, Chain A, domain 1"/>
    <property type="match status" value="1"/>
</dbReference>
<dbReference type="EC" id="1.2.1.24" evidence="7"/>
<gene>
    <name evidence="9" type="ORF">CAPTEDRAFT_157230</name>
</gene>
<dbReference type="EMBL" id="AMQN01005493">
    <property type="status" value="NOT_ANNOTATED_CDS"/>
    <property type="molecule type" value="Genomic_DNA"/>
</dbReference>
<dbReference type="OMA" id="IGELFCK"/>